<comment type="caution">
    <text evidence="1">The sequence shown here is derived from an EMBL/GenBank/DDBJ whole genome shotgun (WGS) entry which is preliminary data.</text>
</comment>
<dbReference type="EMBL" id="JAANCM010000002">
    <property type="protein sequence ID" value="NHT75299.1"/>
    <property type="molecule type" value="Genomic_DNA"/>
</dbReference>
<evidence type="ECO:0000313" key="1">
    <source>
        <dbReference type="EMBL" id="NHT75299.1"/>
    </source>
</evidence>
<dbReference type="AlphaFoldDB" id="A0AA43ZCY5"/>
<dbReference type="Proteomes" id="UP001155840">
    <property type="component" value="Unassembled WGS sequence"/>
</dbReference>
<dbReference type="InterPro" id="IPR029058">
    <property type="entry name" value="AB_hydrolase_fold"/>
</dbReference>
<protein>
    <submittedName>
        <fullName evidence="1">Alpha/beta hydrolase</fullName>
    </submittedName>
</protein>
<dbReference type="GO" id="GO:0016787">
    <property type="term" value="F:hydrolase activity"/>
    <property type="evidence" value="ECO:0007669"/>
    <property type="project" value="UniProtKB-KW"/>
</dbReference>
<dbReference type="Gene3D" id="3.40.50.1820">
    <property type="entry name" value="alpha/beta hydrolase"/>
    <property type="match status" value="1"/>
</dbReference>
<reference evidence="1" key="1">
    <citation type="submission" date="2020-03" db="EMBL/GenBank/DDBJ databases">
        <title>Ferranicluibacter endophyticum gen. nov., sp. nov., a new genus isolated from Rubus ulmifolius Schott. stem.</title>
        <authorList>
            <person name="Roca-Couso R."/>
            <person name="Flores-Felix J.D."/>
            <person name="Igual J.M."/>
            <person name="Rivas R."/>
        </authorList>
    </citation>
    <scope>NUCLEOTIDE SEQUENCE</scope>
    <source>
        <strain evidence="1">CRRU44</strain>
    </source>
</reference>
<name>A0AA43ZCY5_9HYPH</name>
<dbReference type="RefSeq" id="WP_167127755.1">
    <property type="nucleotide sequence ID" value="NZ_JAANCM010000002.1"/>
</dbReference>
<organism evidence="1 2">
    <name type="scientific">Ferranicluibacter rubi</name>
    <dbReference type="NCBI Taxonomy" id="2715133"/>
    <lineage>
        <taxon>Bacteria</taxon>
        <taxon>Pseudomonadati</taxon>
        <taxon>Pseudomonadota</taxon>
        <taxon>Alphaproteobacteria</taxon>
        <taxon>Hyphomicrobiales</taxon>
        <taxon>Rhizobiaceae</taxon>
        <taxon>Ferranicluibacter</taxon>
    </lineage>
</organism>
<dbReference type="SUPFAM" id="SSF53474">
    <property type="entry name" value="alpha/beta-Hydrolases"/>
    <property type="match status" value="1"/>
</dbReference>
<keyword evidence="1" id="KW-0378">Hydrolase</keyword>
<gene>
    <name evidence="1" type="ORF">G8E10_05980</name>
</gene>
<proteinExistence type="predicted"/>
<sequence>MARSTLSLRRIAASSALALVFGLAIGLTGAGAATLKPFKDDLFGYGRILESRDDGNWLTVDYNEMRDINDRDEIPERRVKRPYVSLGIKRAQANETVDIGGRGLDVFRVGAPQNAAFTVIFIHGRGGDRRLGANDYSFGGNFNRLKNLAVDNGGAYYAPSARSFDTDGAADIAGLIDALARRSPGRPIILSCASMGSFLCWGVTRNAAAVKQLSGMMIMGGATDPDFGKSAAFASKLPIFFSHGSADGTYKAEDQAALYGRLRKGGYPTRFVLFQTGTHGTPVRMTDWRDAINWILSR</sequence>
<keyword evidence="2" id="KW-1185">Reference proteome</keyword>
<accession>A0AA43ZCY5</accession>
<evidence type="ECO:0000313" key="2">
    <source>
        <dbReference type="Proteomes" id="UP001155840"/>
    </source>
</evidence>